<dbReference type="AlphaFoldDB" id="A0A1G6T373"/>
<dbReference type="STRING" id="1285928.SAMN04487894_10781"/>
<gene>
    <name evidence="1" type="ORF">SAMN04487894_10781</name>
</gene>
<accession>A0A1G6T373</accession>
<organism evidence="1 2">
    <name type="scientific">Niabella drilacis (strain DSM 25811 / CCM 8410 / CCUG 62505 / LMG 26954 / E90)</name>
    <dbReference type="NCBI Taxonomy" id="1285928"/>
    <lineage>
        <taxon>Bacteria</taxon>
        <taxon>Pseudomonadati</taxon>
        <taxon>Bacteroidota</taxon>
        <taxon>Chitinophagia</taxon>
        <taxon>Chitinophagales</taxon>
        <taxon>Chitinophagaceae</taxon>
        <taxon>Niabella</taxon>
    </lineage>
</organism>
<dbReference type="Proteomes" id="UP000198757">
    <property type="component" value="Unassembled WGS sequence"/>
</dbReference>
<proteinExistence type="predicted"/>
<dbReference type="PANTHER" id="PTHR36849:SF1">
    <property type="entry name" value="CYTOPLASMIC PROTEIN"/>
    <property type="match status" value="1"/>
</dbReference>
<protein>
    <submittedName>
        <fullName evidence="1">Uncharacterized conserved protein YeaO, DUF488 family</fullName>
    </submittedName>
</protein>
<name>A0A1G6T373_NIADE</name>
<evidence type="ECO:0000313" key="1">
    <source>
        <dbReference type="EMBL" id="SDD23630.1"/>
    </source>
</evidence>
<dbReference type="OrthoDB" id="9790745at2"/>
<sequence>MHATITIKRVYEAPAENDGFRVLVDRLWPRGIRKADVAIDEWQKELAPSTELRKWFNHDPEKWTGFQKKYEAELRDNPALDSFLKSLGKHKKITLLYAAKDEQHNQAVVLQEVLRKHL</sequence>
<dbReference type="PANTHER" id="PTHR36849">
    <property type="entry name" value="CYTOPLASMIC PROTEIN-RELATED"/>
    <property type="match status" value="1"/>
</dbReference>
<evidence type="ECO:0000313" key="2">
    <source>
        <dbReference type="Proteomes" id="UP000198757"/>
    </source>
</evidence>
<dbReference type="InterPro" id="IPR052552">
    <property type="entry name" value="YeaO-like"/>
</dbReference>
<dbReference type="EMBL" id="FMZO01000007">
    <property type="protein sequence ID" value="SDD23630.1"/>
    <property type="molecule type" value="Genomic_DNA"/>
</dbReference>
<dbReference type="RefSeq" id="WP_090390699.1">
    <property type="nucleotide sequence ID" value="NZ_FMZO01000007.1"/>
</dbReference>
<dbReference type="Pfam" id="PF22752">
    <property type="entry name" value="DUF488-N3i"/>
    <property type="match status" value="1"/>
</dbReference>
<reference evidence="2" key="1">
    <citation type="submission" date="2016-10" db="EMBL/GenBank/DDBJ databases">
        <authorList>
            <person name="Varghese N."/>
            <person name="Submissions S."/>
        </authorList>
    </citation>
    <scope>NUCLEOTIDE SEQUENCE [LARGE SCALE GENOMIC DNA]</scope>
    <source>
        <strain evidence="2">DSM 25811 / CCM 8410 / LMG 26954 / E90</strain>
    </source>
</reference>
<keyword evidence="2" id="KW-1185">Reference proteome</keyword>